<name>A0A4C2AHX0_EUMVA</name>
<protein>
    <submittedName>
        <fullName evidence="2">Uncharacterized protein</fullName>
    </submittedName>
</protein>
<keyword evidence="1" id="KW-0812">Transmembrane</keyword>
<proteinExistence type="predicted"/>
<reference evidence="2 3" key="1">
    <citation type="journal article" date="2019" name="Commun. Biol.">
        <title>The bagworm genome reveals a unique fibroin gene that provides high tensile strength.</title>
        <authorList>
            <person name="Kono N."/>
            <person name="Nakamura H."/>
            <person name="Ohtoshi R."/>
            <person name="Tomita M."/>
            <person name="Numata K."/>
            <person name="Arakawa K."/>
        </authorList>
    </citation>
    <scope>NUCLEOTIDE SEQUENCE [LARGE SCALE GENOMIC DNA]</scope>
</reference>
<keyword evidence="1" id="KW-0472">Membrane</keyword>
<keyword evidence="1" id="KW-1133">Transmembrane helix</keyword>
<evidence type="ECO:0000256" key="1">
    <source>
        <dbReference type="SAM" id="Phobius"/>
    </source>
</evidence>
<keyword evidence="3" id="KW-1185">Reference proteome</keyword>
<evidence type="ECO:0000313" key="2">
    <source>
        <dbReference type="EMBL" id="GBP98237.1"/>
    </source>
</evidence>
<sequence>MFIRDLNKLRVVTKYAGRPGARSTARVFGSTHAHRTACVGPRGRRARPRRLVPEVYAVVVLALAGDVTILVSWRPVPLRHAEACAAGRCRESTNSEPYRKGRRYLAALPS</sequence>
<accession>A0A4C2AHX0</accession>
<dbReference type="EMBL" id="BGZK01003093">
    <property type="protein sequence ID" value="GBP98237.1"/>
    <property type="molecule type" value="Genomic_DNA"/>
</dbReference>
<dbReference type="AlphaFoldDB" id="A0A4C2AHX0"/>
<feature type="transmembrane region" description="Helical" evidence="1">
    <location>
        <begin position="51"/>
        <end position="73"/>
    </location>
</feature>
<dbReference type="Proteomes" id="UP000299102">
    <property type="component" value="Unassembled WGS sequence"/>
</dbReference>
<comment type="caution">
    <text evidence="2">The sequence shown here is derived from an EMBL/GenBank/DDBJ whole genome shotgun (WGS) entry which is preliminary data.</text>
</comment>
<evidence type="ECO:0000313" key="3">
    <source>
        <dbReference type="Proteomes" id="UP000299102"/>
    </source>
</evidence>
<gene>
    <name evidence="2" type="ORF">EVAR_68323_1</name>
</gene>
<organism evidence="2 3">
    <name type="scientific">Eumeta variegata</name>
    <name type="common">Bagworm moth</name>
    <name type="synonym">Eumeta japonica</name>
    <dbReference type="NCBI Taxonomy" id="151549"/>
    <lineage>
        <taxon>Eukaryota</taxon>
        <taxon>Metazoa</taxon>
        <taxon>Ecdysozoa</taxon>
        <taxon>Arthropoda</taxon>
        <taxon>Hexapoda</taxon>
        <taxon>Insecta</taxon>
        <taxon>Pterygota</taxon>
        <taxon>Neoptera</taxon>
        <taxon>Endopterygota</taxon>
        <taxon>Lepidoptera</taxon>
        <taxon>Glossata</taxon>
        <taxon>Ditrysia</taxon>
        <taxon>Tineoidea</taxon>
        <taxon>Psychidae</taxon>
        <taxon>Oiketicinae</taxon>
        <taxon>Eumeta</taxon>
    </lineage>
</organism>